<protein>
    <submittedName>
        <fullName evidence="1">Uncharacterized protein</fullName>
    </submittedName>
</protein>
<evidence type="ECO:0000313" key="1">
    <source>
        <dbReference type="EMBL" id="ARF12634.1"/>
    </source>
</evidence>
<proteinExistence type="predicted"/>
<organism evidence="1">
    <name type="scientific">Klosneuvirus KNV1</name>
    <dbReference type="NCBI Taxonomy" id="1977640"/>
    <lineage>
        <taxon>Viruses</taxon>
        <taxon>Varidnaviria</taxon>
        <taxon>Bamfordvirae</taxon>
        <taxon>Nucleocytoviricota</taxon>
        <taxon>Megaviricetes</taxon>
        <taxon>Imitervirales</taxon>
        <taxon>Mimiviridae</taxon>
        <taxon>Klosneuvirinae</taxon>
        <taxon>Klosneuvirus</taxon>
    </lineage>
</organism>
<sequence length="41" mass="4838">MSLGNQINIIVKMHLFTICEIVVKCENYLKVNMYSNYNNIE</sequence>
<reference evidence="1" key="1">
    <citation type="journal article" date="2017" name="Science">
        <title>Giant viruses with an expanded complement of translation system components.</title>
        <authorList>
            <person name="Schulz F."/>
            <person name="Yutin N."/>
            <person name="Ivanova N.N."/>
            <person name="Ortega D.R."/>
            <person name="Lee T.K."/>
            <person name="Vierheilig J."/>
            <person name="Daims H."/>
            <person name="Horn M."/>
            <person name="Wagner M."/>
            <person name="Jensen G.J."/>
            <person name="Kyrpides N.C."/>
            <person name="Koonin E.V."/>
            <person name="Woyke T."/>
        </authorList>
    </citation>
    <scope>NUCLEOTIDE SEQUENCE</scope>
    <source>
        <strain evidence="1">KNV1</strain>
    </source>
</reference>
<name>A0A1V0SLX8_9VIRU</name>
<gene>
    <name evidence="1" type="ORF">Klosneuvirus_11_5</name>
</gene>
<accession>A0A1V0SLX8</accession>
<dbReference type="EMBL" id="KY684118">
    <property type="protein sequence ID" value="ARF12634.1"/>
    <property type="molecule type" value="Genomic_DNA"/>
</dbReference>